<keyword evidence="1 2" id="KW-0749">Sporulation</keyword>
<sequence>MNFQIREAITANMTGSSPDDIRGVVDDAIKRGEEHLLPGLGVFFEKLWNQADENEKQTMLNSLSQVFTKKTTQ</sequence>
<evidence type="ECO:0000256" key="1">
    <source>
        <dbReference type="ARBA" id="ARBA00022969"/>
    </source>
</evidence>
<protein>
    <recommendedName>
        <fullName evidence="2">Small, acid-soluble spore protein I</fullName>
        <shortName evidence="2">SASP I</shortName>
    </recommendedName>
</protein>
<dbReference type="Pfam" id="PF14098">
    <property type="entry name" value="SSPI"/>
    <property type="match status" value="1"/>
</dbReference>
<reference evidence="4" key="1">
    <citation type="journal article" date="2019" name="Int. J. Syst. Evol. Microbiol.">
        <title>The Global Catalogue of Microorganisms (GCM) 10K type strain sequencing project: providing services to taxonomists for standard genome sequencing and annotation.</title>
        <authorList>
            <consortium name="The Broad Institute Genomics Platform"/>
            <consortium name="The Broad Institute Genome Sequencing Center for Infectious Disease"/>
            <person name="Wu L."/>
            <person name="Ma J."/>
        </authorList>
    </citation>
    <scope>NUCLEOTIDE SEQUENCE [LARGE SCALE GENOMIC DNA]</scope>
    <source>
        <strain evidence="4">CCUG 59778</strain>
    </source>
</reference>
<keyword evidence="4" id="KW-1185">Reference proteome</keyword>
<name>A0ABV8X3U7_9LACT</name>
<dbReference type="EMBL" id="JBHSEC010000005">
    <property type="protein sequence ID" value="MFC4409834.1"/>
    <property type="molecule type" value="Genomic_DNA"/>
</dbReference>
<accession>A0ABV8X3U7</accession>
<dbReference type="Proteomes" id="UP001595817">
    <property type="component" value="Unassembled WGS sequence"/>
</dbReference>
<gene>
    <name evidence="2 3" type="primary">sspI</name>
    <name evidence="3" type="ORF">ACFOZY_05205</name>
</gene>
<evidence type="ECO:0000313" key="3">
    <source>
        <dbReference type="EMBL" id="MFC4409834.1"/>
    </source>
</evidence>
<comment type="similarity">
    <text evidence="2">Belongs to the SspI family.</text>
</comment>
<comment type="caution">
    <text evidence="3">The sequence shown here is derived from an EMBL/GenBank/DDBJ whole genome shotgun (WGS) entry which is preliminary data.</text>
</comment>
<dbReference type="RefSeq" id="WP_378153004.1">
    <property type="nucleotide sequence ID" value="NZ_JBHSEC010000005.1"/>
</dbReference>
<dbReference type="HAMAP" id="MF_00669">
    <property type="entry name" value="SspI"/>
    <property type="match status" value="1"/>
</dbReference>
<evidence type="ECO:0000313" key="4">
    <source>
        <dbReference type="Proteomes" id="UP001595817"/>
    </source>
</evidence>
<evidence type="ECO:0000256" key="2">
    <source>
        <dbReference type="HAMAP-Rule" id="MF_00669"/>
    </source>
</evidence>
<dbReference type="InterPro" id="IPR017525">
    <property type="entry name" value="SspI"/>
</dbReference>
<organism evidence="3 4">
    <name type="scientific">Chungangia koreensis</name>
    <dbReference type="NCBI Taxonomy" id="752657"/>
    <lineage>
        <taxon>Bacteria</taxon>
        <taxon>Bacillati</taxon>
        <taxon>Bacillota</taxon>
        <taxon>Bacilli</taxon>
        <taxon>Lactobacillales</taxon>
        <taxon>Chungangia</taxon>
    </lineage>
</organism>
<dbReference type="NCBIfam" id="TIGR03092">
    <property type="entry name" value="SASP_sspI"/>
    <property type="match status" value="1"/>
</dbReference>
<comment type="induction">
    <text evidence="2">Expressed only in the forespore compartment of sporulating cells.</text>
</comment>
<comment type="subcellular location">
    <subcellularLocation>
        <location evidence="2">Spore core</location>
    </subcellularLocation>
</comment>
<proteinExistence type="evidence at transcript level"/>